<dbReference type="Proteomes" id="UP000012073">
    <property type="component" value="Unassembled WGS sequence"/>
</dbReference>
<evidence type="ECO:0000313" key="11">
    <source>
        <dbReference type="Proteomes" id="UP000012073"/>
    </source>
</evidence>
<dbReference type="HAMAP" id="MF_00195">
    <property type="entry name" value="GTPase_Der"/>
    <property type="match status" value="1"/>
</dbReference>
<evidence type="ECO:0000259" key="9">
    <source>
        <dbReference type="Pfam" id="PF14714"/>
    </source>
</evidence>
<feature type="domain" description="GTPase Der C-terminal KH-domain-like" evidence="9">
    <location>
        <begin position="508"/>
        <end position="589"/>
    </location>
</feature>
<feature type="domain" description="G" evidence="8">
    <location>
        <begin position="319"/>
        <end position="444"/>
    </location>
</feature>
<dbReference type="InterPro" id="IPR015946">
    <property type="entry name" value="KH_dom-like_a/b"/>
</dbReference>
<evidence type="ECO:0000256" key="1">
    <source>
        <dbReference type="ARBA" id="ARBA00008279"/>
    </source>
</evidence>
<dbReference type="Pfam" id="PF01926">
    <property type="entry name" value="MMR_HSR1"/>
    <property type="match status" value="2"/>
</dbReference>
<comment type="similarity">
    <text evidence="1">Belongs to the TRAFAC class TrmE-Era-EngA-EngB-Septin-like GTPase superfamily. EngA (Der) GTPase family.</text>
</comment>
<keyword evidence="6" id="KW-0342">GTP-binding</keyword>
<sequence>MRTVLIRLLSHRPSWRWTRAHTPLRQAHSSSRRARVAPIARPSRNAPAPTVYVDTGLRIALVGRPNVGKSTLFNQLASAVRGRGTDGVSNPAPLVFVRSVVHALPGVTRDPREASAAISDLRFTVTDTAGLEDAVSEALERKAEPRADGEVTLVAATAMTDTPVYRNLYRKMEAGTAAEVRDADVVFFMFDAAHGLTQVDRAIALWLRKEASEKDIVVVANKCDVAGAENNAIEAYELGFGDPVVLSAEHKLGLADLYTEINRVYMNRGKQGNAAPAQLVDAEGTERTENDELRESFDDELVLGYGQKVGEEPLRQLIVSIIGRPNVGKSTLLNRLVGEEKSIAGPVAGITRDSVLCEWKLPENISRPDDVPVWLVDTAGIRARVKVETENLERSSVRSSLRALRHSHVVLIVLDSTNPLAHQDMKLIDVAITEGRAVVIVVNKMDKLHVDNMDSWRESLRYAIDSKVHALQGVEVVEISAKDWSDGDAQMRRLFWAVQKSRERWEKRVPTSALNRFVANFNERLSVGGRIDGEKRNRIGVTKFISQKKIRPPMFRLDGSSAVSMNYLRSLTNAIRKEFGFEGVPIRVKRPSRRKRK</sequence>
<dbReference type="NCBIfam" id="TIGR00231">
    <property type="entry name" value="small_GTP"/>
    <property type="match status" value="1"/>
</dbReference>
<dbReference type="Gene3D" id="3.40.50.300">
    <property type="entry name" value="P-loop containing nucleotide triphosphate hydrolases"/>
    <property type="match status" value="2"/>
</dbReference>
<organism evidence="10 11">
    <name type="scientific">Chondrus crispus</name>
    <name type="common">Carrageen Irish moss</name>
    <name type="synonym">Polymorpha crispa</name>
    <dbReference type="NCBI Taxonomy" id="2769"/>
    <lineage>
        <taxon>Eukaryota</taxon>
        <taxon>Rhodophyta</taxon>
        <taxon>Florideophyceae</taxon>
        <taxon>Rhodymeniophycidae</taxon>
        <taxon>Gigartinales</taxon>
        <taxon>Gigartinaceae</taxon>
        <taxon>Chondrus</taxon>
    </lineage>
</organism>
<reference evidence="11" key="1">
    <citation type="journal article" date="2013" name="Proc. Natl. Acad. Sci. U.S.A.">
        <title>Genome structure and metabolic features in the red seaweed Chondrus crispus shed light on evolution of the Archaeplastida.</title>
        <authorList>
            <person name="Collen J."/>
            <person name="Porcel B."/>
            <person name="Carre W."/>
            <person name="Ball S.G."/>
            <person name="Chaparro C."/>
            <person name="Tonon T."/>
            <person name="Barbeyron T."/>
            <person name="Michel G."/>
            <person name="Noel B."/>
            <person name="Valentin K."/>
            <person name="Elias M."/>
            <person name="Artiguenave F."/>
            <person name="Arun A."/>
            <person name="Aury J.M."/>
            <person name="Barbosa-Neto J.F."/>
            <person name="Bothwell J.H."/>
            <person name="Bouget F.Y."/>
            <person name="Brillet L."/>
            <person name="Cabello-Hurtado F."/>
            <person name="Capella-Gutierrez S."/>
            <person name="Charrier B."/>
            <person name="Cladiere L."/>
            <person name="Cock J.M."/>
            <person name="Coelho S.M."/>
            <person name="Colleoni C."/>
            <person name="Czjzek M."/>
            <person name="Da Silva C."/>
            <person name="Delage L."/>
            <person name="Denoeud F."/>
            <person name="Deschamps P."/>
            <person name="Dittami S.M."/>
            <person name="Gabaldon T."/>
            <person name="Gachon C.M."/>
            <person name="Groisillier A."/>
            <person name="Herve C."/>
            <person name="Jabbari K."/>
            <person name="Katinka M."/>
            <person name="Kloareg B."/>
            <person name="Kowalczyk N."/>
            <person name="Labadie K."/>
            <person name="Leblanc C."/>
            <person name="Lopez P.J."/>
            <person name="McLachlan D.H."/>
            <person name="Meslet-Cladiere L."/>
            <person name="Moustafa A."/>
            <person name="Nehr Z."/>
            <person name="Nyvall Collen P."/>
            <person name="Panaud O."/>
            <person name="Partensky F."/>
            <person name="Poulain J."/>
            <person name="Rensing S.A."/>
            <person name="Rousvoal S."/>
            <person name="Samson G."/>
            <person name="Symeonidi A."/>
            <person name="Weissenbach J."/>
            <person name="Zambounis A."/>
            <person name="Wincker P."/>
            <person name="Boyen C."/>
        </authorList>
    </citation>
    <scope>NUCLEOTIDE SEQUENCE [LARGE SCALE GENOMIC DNA]</scope>
    <source>
        <strain evidence="11">cv. Stackhouse</strain>
    </source>
</reference>
<dbReference type="InterPro" id="IPR016484">
    <property type="entry name" value="GTPase_Der"/>
</dbReference>
<keyword evidence="5" id="KW-0547">Nucleotide-binding</keyword>
<dbReference type="InterPro" id="IPR032859">
    <property type="entry name" value="KH_dom-like"/>
</dbReference>
<dbReference type="InterPro" id="IPR027417">
    <property type="entry name" value="P-loop_NTPase"/>
</dbReference>
<dbReference type="GO" id="GO:0005525">
    <property type="term" value="F:GTP binding"/>
    <property type="evidence" value="ECO:0007669"/>
    <property type="project" value="UniProtKB-KW"/>
</dbReference>
<dbReference type="OrthoDB" id="8954335at2759"/>
<dbReference type="PhylomeDB" id="R7QJ22"/>
<proteinExistence type="inferred from homology"/>
<keyword evidence="4" id="KW-0677">Repeat</keyword>
<evidence type="ECO:0000313" key="10">
    <source>
        <dbReference type="EMBL" id="CDF37768.1"/>
    </source>
</evidence>
<evidence type="ECO:0000256" key="3">
    <source>
        <dbReference type="ARBA" id="ARBA00022517"/>
    </source>
</evidence>
<name>R7QJ22_CHOCR</name>
<dbReference type="SUPFAM" id="SSF52540">
    <property type="entry name" value="P-loop containing nucleoside triphosphate hydrolases"/>
    <property type="match status" value="2"/>
</dbReference>
<keyword evidence="11" id="KW-1185">Reference proteome</keyword>
<dbReference type="InterPro" id="IPR006073">
    <property type="entry name" value="GTP-bd"/>
</dbReference>
<dbReference type="GO" id="GO:0042254">
    <property type="term" value="P:ribosome biogenesis"/>
    <property type="evidence" value="ECO:0007669"/>
    <property type="project" value="UniProtKB-KW"/>
</dbReference>
<protein>
    <recommendedName>
        <fullName evidence="2">GTPase Der</fullName>
    </recommendedName>
    <alternativeName>
        <fullName evidence="7">GTP-binding protein EngA</fullName>
    </alternativeName>
</protein>
<dbReference type="EMBL" id="HG001865">
    <property type="protein sequence ID" value="CDF37768.1"/>
    <property type="molecule type" value="Genomic_DNA"/>
</dbReference>
<dbReference type="OMA" id="CNLPQYV"/>
<accession>R7QJ22</accession>
<evidence type="ECO:0000256" key="7">
    <source>
        <dbReference type="ARBA" id="ARBA00032345"/>
    </source>
</evidence>
<evidence type="ECO:0000256" key="6">
    <source>
        <dbReference type="ARBA" id="ARBA00023134"/>
    </source>
</evidence>
<dbReference type="Gene3D" id="3.30.300.20">
    <property type="match status" value="1"/>
</dbReference>
<evidence type="ECO:0000256" key="5">
    <source>
        <dbReference type="ARBA" id="ARBA00022741"/>
    </source>
</evidence>
<dbReference type="Pfam" id="PF14714">
    <property type="entry name" value="KH_dom-like"/>
    <property type="match status" value="1"/>
</dbReference>
<gene>
    <name evidence="10" type="ORF">CHC_T00005918001</name>
</gene>
<dbReference type="PRINTS" id="PR00326">
    <property type="entry name" value="GTP1OBG"/>
</dbReference>
<dbReference type="GeneID" id="17325349"/>
<evidence type="ECO:0000256" key="4">
    <source>
        <dbReference type="ARBA" id="ARBA00022737"/>
    </source>
</evidence>
<evidence type="ECO:0000259" key="8">
    <source>
        <dbReference type="Pfam" id="PF01926"/>
    </source>
</evidence>
<dbReference type="InterPro" id="IPR005225">
    <property type="entry name" value="Small_GTP-bd"/>
</dbReference>
<keyword evidence="3" id="KW-0690">Ribosome biogenesis</keyword>
<dbReference type="Gramene" id="CDF37768">
    <property type="protein sequence ID" value="CDF37768"/>
    <property type="gene ID" value="CHC_T00005918001"/>
</dbReference>
<evidence type="ECO:0000256" key="2">
    <source>
        <dbReference type="ARBA" id="ARBA00020953"/>
    </source>
</evidence>
<dbReference type="KEGG" id="ccp:CHC_T00005918001"/>
<dbReference type="RefSeq" id="XP_005717639.1">
    <property type="nucleotide sequence ID" value="XM_005717582.1"/>
</dbReference>
<dbReference type="AlphaFoldDB" id="R7QJ22"/>
<feature type="domain" description="G" evidence="8">
    <location>
        <begin position="58"/>
        <end position="222"/>
    </location>
</feature>
<dbReference type="PANTHER" id="PTHR43834:SF6">
    <property type="entry name" value="GTPASE DER"/>
    <property type="match status" value="1"/>
</dbReference>
<dbReference type="STRING" id="2769.R7QJ22"/>
<dbReference type="PANTHER" id="PTHR43834">
    <property type="entry name" value="GTPASE DER"/>
    <property type="match status" value="1"/>
</dbReference>